<evidence type="ECO:0000313" key="2">
    <source>
        <dbReference type="EMBL" id="KAK2091518.1"/>
    </source>
</evidence>
<feature type="region of interest" description="Disordered" evidence="1">
    <location>
        <begin position="1"/>
        <end position="30"/>
    </location>
</feature>
<gene>
    <name evidence="2" type="ORF">P7K49_030802</name>
</gene>
<dbReference type="Proteomes" id="UP001266305">
    <property type="component" value="Unassembled WGS sequence"/>
</dbReference>
<reference evidence="2 3" key="1">
    <citation type="submission" date="2023-05" db="EMBL/GenBank/DDBJ databases">
        <title>B98-5 Cell Line De Novo Hybrid Assembly: An Optical Mapping Approach.</title>
        <authorList>
            <person name="Kananen K."/>
            <person name="Auerbach J.A."/>
            <person name="Kautto E."/>
            <person name="Blachly J.S."/>
        </authorList>
    </citation>
    <scope>NUCLEOTIDE SEQUENCE [LARGE SCALE GENOMIC DNA]</scope>
    <source>
        <strain evidence="2">B95-8</strain>
        <tissue evidence="2">Cell line</tissue>
    </source>
</reference>
<protein>
    <submittedName>
        <fullName evidence="2">Uncharacterized protein</fullName>
    </submittedName>
</protein>
<evidence type="ECO:0000313" key="3">
    <source>
        <dbReference type="Proteomes" id="UP001266305"/>
    </source>
</evidence>
<proteinExistence type="predicted"/>
<name>A0ABQ9U379_SAGOE</name>
<evidence type="ECO:0000256" key="1">
    <source>
        <dbReference type="SAM" id="MobiDB-lite"/>
    </source>
</evidence>
<organism evidence="2 3">
    <name type="scientific">Saguinus oedipus</name>
    <name type="common">Cotton-top tamarin</name>
    <name type="synonym">Oedipomidas oedipus</name>
    <dbReference type="NCBI Taxonomy" id="9490"/>
    <lineage>
        <taxon>Eukaryota</taxon>
        <taxon>Metazoa</taxon>
        <taxon>Chordata</taxon>
        <taxon>Craniata</taxon>
        <taxon>Vertebrata</taxon>
        <taxon>Euteleostomi</taxon>
        <taxon>Mammalia</taxon>
        <taxon>Eutheria</taxon>
        <taxon>Euarchontoglires</taxon>
        <taxon>Primates</taxon>
        <taxon>Haplorrhini</taxon>
        <taxon>Platyrrhini</taxon>
        <taxon>Cebidae</taxon>
        <taxon>Callitrichinae</taxon>
        <taxon>Saguinus</taxon>
    </lineage>
</organism>
<comment type="caution">
    <text evidence="2">The sequence shown here is derived from an EMBL/GenBank/DDBJ whole genome shotgun (WGS) entry which is preliminary data.</text>
</comment>
<accession>A0ABQ9U379</accession>
<sequence length="127" mass="12847">MDRRRRAARPTLGPLPFKGKGRGTDSCRSRDAGQAGAAALLTSELLALSSASGLCAGTACREGDSLALGLAGLARAPAQIGWRGFRGSPALQLKRSGCARRHTELPAGGELGHSAASVPAVCPRASA</sequence>
<keyword evidence="3" id="KW-1185">Reference proteome</keyword>
<dbReference type="EMBL" id="JASSZA010000016">
    <property type="protein sequence ID" value="KAK2091518.1"/>
    <property type="molecule type" value="Genomic_DNA"/>
</dbReference>